<protein>
    <submittedName>
        <fullName evidence="1">Uncharacterized protein</fullName>
    </submittedName>
</protein>
<comment type="caution">
    <text evidence="1">The sequence shown here is derived from an EMBL/GenBank/DDBJ whole genome shotgun (WGS) entry which is preliminary data.</text>
</comment>
<organism evidence="1 2">
    <name type="scientific">Pseudomonas fluorescens</name>
    <dbReference type="NCBI Taxonomy" id="294"/>
    <lineage>
        <taxon>Bacteria</taxon>
        <taxon>Pseudomonadati</taxon>
        <taxon>Pseudomonadota</taxon>
        <taxon>Gammaproteobacteria</taxon>
        <taxon>Pseudomonadales</taxon>
        <taxon>Pseudomonadaceae</taxon>
        <taxon>Pseudomonas</taxon>
    </lineage>
</organism>
<proteinExistence type="predicted"/>
<evidence type="ECO:0000313" key="1">
    <source>
        <dbReference type="EMBL" id="TFW40234.1"/>
    </source>
</evidence>
<reference evidence="1 2" key="1">
    <citation type="submission" date="2019-03" db="EMBL/GenBank/DDBJ databases">
        <title>Biocontrol and xenobiotic degradation properties of endophytic Pseudomonas fluorescens strain BRZ63.</title>
        <authorList>
            <person name="Chlebek D.A."/>
            <person name="Pinski A."/>
            <person name="Zur J.P."/>
            <person name="Michalska J."/>
            <person name="Hupert-Kocurek K.T."/>
        </authorList>
    </citation>
    <scope>NUCLEOTIDE SEQUENCE [LARGE SCALE GENOMIC DNA]</scope>
    <source>
        <strain evidence="1 2">BRZ63</strain>
    </source>
</reference>
<dbReference type="EMBL" id="SPVI01000025">
    <property type="protein sequence ID" value="TFW40234.1"/>
    <property type="molecule type" value="Genomic_DNA"/>
</dbReference>
<evidence type="ECO:0000313" key="2">
    <source>
        <dbReference type="Proteomes" id="UP000297322"/>
    </source>
</evidence>
<accession>A0A4Y9T7H6</accession>
<dbReference type="RefSeq" id="WP_135196982.1">
    <property type="nucleotide sequence ID" value="NZ_SPVI01000025.1"/>
</dbReference>
<gene>
    <name evidence="1" type="ORF">E4T65_27580</name>
</gene>
<sequence>MDTVFIHKTGIHPWAYPHPTEDQGYVTITFLNQDFESVWKTWLALALVLKHEWPVILTWYTTRAPKYSKTQEYLALKRFAKSSALKDIFRKNEETSIYSGVEHLNTNPEHIDPKKLKTYRSHVTLMAKQDYQVELLWQRLSHLKYISTTDDLKLILADEENLAFRFYDTETHGVAQVICHSIHAPRLEHAISTLNIEEISHTGVYEYIHS</sequence>
<dbReference type="Proteomes" id="UP000297322">
    <property type="component" value="Unassembled WGS sequence"/>
</dbReference>
<dbReference type="AlphaFoldDB" id="A0A4Y9T7H6"/>
<name>A0A4Y9T7H6_PSEFL</name>